<evidence type="ECO:0000313" key="2">
    <source>
        <dbReference type="EMBL" id="ESL06626.1"/>
    </source>
</evidence>
<feature type="compositionally biased region" description="Acidic residues" evidence="1">
    <location>
        <begin position="123"/>
        <end position="135"/>
    </location>
</feature>
<organism evidence="2 3">
    <name type="scientific">Trypanosoma rangeli SC58</name>
    <dbReference type="NCBI Taxonomy" id="429131"/>
    <lineage>
        <taxon>Eukaryota</taxon>
        <taxon>Discoba</taxon>
        <taxon>Euglenozoa</taxon>
        <taxon>Kinetoplastea</taxon>
        <taxon>Metakinetoplastina</taxon>
        <taxon>Trypanosomatida</taxon>
        <taxon>Trypanosomatidae</taxon>
        <taxon>Trypanosoma</taxon>
        <taxon>Herpetosoma</taxon>
    </lineage>
</organism>
<gene>
    <name evidence="2" type="ORF">TRSC58_05697</name>
</gene>
<name>A0A061IXP5_TRYRA</name>
<dbReference type="GO" id="GO:0005537">
    <property type="term" value="F:D-mannose binding"/>
    <property type="evidence" value="ECO:0007669"/>
    <property type="project" value="TreeGrafter"/>
</dbReference>
<dbReference type="PANTHER" id="PTHR12223:SF34">
    <property type="entry name" value="L-TYPE LECTIN-LIKE DOMAIN-CONTAINING PROTEIN"/>
    <property type="match status" value="1"/>
</dbReference>
<sequence>MIGGSAVANEKFIRLTTNSPGDHGFAFNTAPCDHHSWEARLRFSIRPPLPLVRAQQRRHPHEGNDVSYQGGEGMALWYLEQPLGDDHQHVPKYSKPLDPDTAEEEKLRRDPARVADLLFNPPDNDDDDDDDDAEEADAVVREKRLAARLQQQQPREAMYRHLLQRGTSTDNSNLEPRIFGLKFSEFKGFGVLLDSVGHREEADHQRPHGNNNTGAAPHALHEPRVTLLLNLPAEERGGAKPPVNNFNPQERDFRASAVRLQCRYDFRQSPTERAVQMSAKTAQEEGQEVTGEALLRRTPEDPVELVVRYHRRRLTVMLTREDTSRRRLATANTGDTPPQMSQKGRNAYRIEKTHVTTLCGEIDNVELPLKYHFGVSASTGPRAKRHAKQKVEAVNPSFPDSGGIRTLLQEFYGVETADMHVDVHDVIAFELRELGKDAKAMGYSKSIPIEHFDYDFDRRERLHLSRQLPVEPEPDE</sequence>
<dbReference type="GO" id="GO:0030134">
    <property type="term" value="C:COPII-coated ER to Golgi transport vesicle"/>
    <property type="evidence" value="ECO:0007669"/>
    <property type="project" value="TreeGrafter"/>
</dbReference>
<protein>
    <submittedName>
        <fullName evidence="2">Uncharacterized protein</fullName>
    </submittedName>
</protein>
<reference evidence="2 3" key="1">
    <citation type="submission" date="2013-07" db="EMBL/GenBank/DDBJ databases">
        <authorList>
            <person name="Stoco P.H."/>
            <person name="Wagner G."/>
            <person name="Gerber A."/>
            <person name="Zaha A."/>
            <person name="Thompson C."/>
            <person name="Bartholomeu D.C."/>
            <person name="Luckemeyer D.D."/>
            <person name="Bahia D."/>
            <person name="Loreto E."/>
            <person name="Prestes E.B."/>
            <person name="Lima F.M."/>
            <person name="Rodrigues-Luiz G."/>
            <person name="Vallejo G.A."/>
            <person name="Filho J.F."/>
            <person name="Monteiro K.M."/>
            <person name="Tyler K.M."/>
            <person name="de Almeida L.G."/>
            <person name="Ortiz M.F."/>
            <person name="Siervo M.A."/>
            <person name="de Moraes M.H."/>
            <person name="Cunha O.L."/>
            <person name="Mendonca-Neto R."/>
            <person name="Silva R."/>
            <person name="Teixeira S.M."/>
            <person name="Murta S.M."/>
            <person name="Sincero T.C."/>
            <person name="Mendes T.A."/>
            <person name="Urmenyi T.P."/>
            <person name="Silva V.G."/>
            <person name="da Rocha W.D."/>
            <person name="Andersson B."/>
            <person name="Romanha A.J."/>
            <person name="Steindel M."/>
            <person name="de Vasconcelos A.T."/>
            <person name="Grisard E.C."/>
        </authorList>
    </citation>
    <scope>NUCLEOTIDE SEQUENCE [LARGE SCALE GENOMIC DNA]</scope>
    <source>
        <strain evidence="2 3">SC58</strain>
    </source>
</reference>
<dbReference type="GO" id="GO:0005793">
    <property type="term" value="C:endoplasmic reticulum-Golgi intermediate compartment"/>
    <property type="evidence" value="ECO:0007669"/>
    <property type="project" value="TreeGrafter"/>
</dbReference>
<dbReference type="GO" id="GO:0000139">
    <property type="term" value="C:Golgi membrane"/>
    <property type="evidence" value="ECO:0007669"/>
    <property type="project" value="TreeGrafter"/>
</dbReference>
<accession>A0A061IXP5</accession>
<keyword evidence="3" id="KW-1185">Reference proteome</keyword>
<dbReference type="GO" id="GO:0006888">
    <property type="term" value="P:endoplasmic reticulum to Golgi vesicle-mediated transport"/>
    <property type="evidence" value="ECO:0007669"/>
    <property type="project" value="TreeGrafter"/>
</dbReference>
<comment type="caution">
    <text evidence="2">The sequence shown here is derived from an EMBL/GenBank/DDBJ whole genome shotgun (WGS) entry which is preliminary data.</text>
</comment>
<dbReference type="PANTHER" id="PTHR12223">
    <property type="entry name" value="VESICULAR MANNOSE-BINDING LECTIN"/>
    <property type="match status" value="1"/>
</dbReference>
<dbReference type="VEuPathDB" id="TriTrypDB:TRSC58_05697"/>
<dbReference type="GO" id="GO:0005789">
    <property type="term" value="C:endoplasmic reticulum membrane"/>
    <property type="evidence" value="ECO:0007669"/>
    <property type="project" value="TreeGrafter"/>
</dbReference>
<dbReference type="EMBL" id="AUPL01005697">
    <property type="protein sequence ID" value="ESL06626.1"/>
    <property type="molecule type" value="Genomic_DNA"/>
</dbReference>
<dbReference type="AlphaFoldDB" id="A0A061IXP5"/>
<dbReference type="OrthoDB" id="270293at2759"/>
<evidence type="ECO:0000256" key="1">
    <source>
        <dbReference type="SAM" id="MobiDB-lite"/>
    </source>
</evidence>
<dbReference type="InterPro" id="IPR051136">
    <property type="entry name" value="Intracellular_Lectin-GPT"/>
</dbReference>
<dbReference type="InterPro" id="IPR013320">
    <property type="entry name" value="ConA-like_dom_sf"/>
</dbReference>
<feature type="compositionally biased region" description="Basic and acidic residues" evidence="1">
    <location>
        <begin position="104"/>
        <end position="113"/>
    </location>
</feature>
<dbReference type="Proteomes" id="UP000031737">
    <property type="component" value="Unassembled WGS sequence"/>
</dbReference>
<evidence type="ECO:0000313" key="3">
    <source>
        <dbReference type="Proteomes" id="UP000031737"/>
    </source>
</evidence>
<proteinExistence type="predicted"/>
<dbReference type="Gene3D" id="2.60.120.200">
    <property type="match status" value="2"/>
</dbReference>
<dbReference type="SUPFAM" id="SSF49899">
    <property type="entry name" value="Concanavalin A-like lectins/glucanases"/>
    <property type="match status" value="1"/>
</dbReference>
<feature type="region of interest" description="Disordered" evidence="1">
    <location>
        <begin position="87"/>
        <end position="135"/>
    </location>
</feature>